<evidence type="ECO:0000256" key="1">
    <source>
        <dbReference type="SAM" id="Phobius"/>
    </source>
</evidence>
<dbReference type="Proteomes" id="UP000323257">
    <property type="component" value="Unassembled WGS sequence"/>
</dbReference>
<dbReference type="OrthoDB" id="2186744at2"/>
<sequence>MMELEKFYQSISEIKIELTKLSTRLEKLDDFTRRQDEISRRVDDVEKGVSKALESTKSAHHRLNQIHKICYWLLTAVGGAVIVFIVGYAMKGGFYKP</sequence>
<keyword evidence="1" id="KW-0472">Membrane</keyword>
<feature type="transmembrane region" description="Helical" evidence="1">
    <location>
        <begin position="69"/>
        <end position="90"/>
    </location>
</feature>
<organism evidence="2 3">
    <name type="scientific">Paenibacillus methanolicus</name>
    <dbReference type="NCBI Taxonomy" id="582686"/>
    <lineage>
        <taxon>Bacteria</taxon>
        <taxon>Bacillati</taxon>
        <taxon>Bacillota</taxon>
        <taxon>Bacilli</taxon>
        <taxon>Bacillales</taxon>
        <taxon>Paenibacillaceae</taxon>
        <taxon>Paenibacillus</taxon>
    </lineage>
</organism>
<name>A0A5S5BN51_9BACL</name>
<keyword evidence="1" id="KW-1133">Transmembrane helix</keyword>
<evidence type="ECO:0000313" key="3">
    <source>
        <dbReference type="Proteomes" id="UP000323257"/>
    </source>
</evidence>
<evidence type="ECO:0000313" key="2">
    <source>
        <dbReference type="EMBL" id="TYP67708.1"/>
    </source>
</evidence>
<dbReference type="Pfam" id="PF10779">
    <property type="entry name" value="XhlA"/>
    <property type="match status" value="1"/>
</dbReference>
<dbReference type="AlphaFoldDB" id="A0A5S5BN51"/>
<comment type="caution">
    <text evidence="2">The sequence shown here is derived from an EMBL/GenBank/DDBJ whole genome shotgun (WGS) entry which is preliminary data.</text>
</comment>
<dbReference type="EMBL" id="VNHS01000023">
    <property type="protein sequence ID" value="TYP67708.1"/>
    <property type="molecule type" value="Genomic_DNA"/>
</dbReference>
<protein>
    <submittedName>
        <fullName evidence="2">Hemolysin XhlA</fullName>
    </submittedName>
</protein>
<reference evidence="2 3" key="1">
    <citation type="submission" date="2019-07" db="EMBL/GenBank/DDBJ databases">
        <title>Genomic Encyclopedia of Type Strains, Phase III (KMG-III): the genomes of soil and plant-associated and newly described type strains.</title>
        <authorList>
            <person name="Whitman W."/>
        </authorList>
    </citation>
    <scope>NUCLEOTIDE SEQUENCE [LARGE SCALE GENOMIC DNA]</scope>
    <source>
        <strain evidence="2 3">BL24</strain>
    </source>
</reference>
<dbReference type="RefSeq" id="WP_148933688.1">
    <property type="nucleotide sequence ID" value="NZ_VNHS01000023.1"/>
</dbReference>
<proteinExistence type="predicted"/>
<keyword evidence="3" id="KW-1185">Reference proteome</keyword>
<dbReference type="InterPro" id="IPR019715">
    <property type="entry name" value="Haemolysin_XhlA"/>
</dbReference>
<gene>
    <name evidence="2" type="ORF">BCM02_12333</name>
</gene>
<keyword evidence="1" id="KW-0812">Transmembrane</keyword>
<accession>A0A5S5BN51</accession>